<dbReference type="InterPro" id="IPR011034">
    <property type="entry name" value="Formyl_transferase-like_C_sf"/>
</dbReference>
<evidence type="ECO:0000259" key="6">
    <source>
        <dbReference type="Pfam" id="PF00551"/>
    </source>
</evidence>
<gene>
    <name evidence="5 8" type="primary">fmt</name>
    <name evidence="8" type="ORF">CINF_0260</name>
</gene>
<dbReference type="SUPFAM" id="SSF53328">
    <property type="entry name" value="Formyltransferase"/>
    <property type="match status" value="1"/>
</dbReference>
<evidence type="ECO:0000313" key="8">
    <source>
        <dbReference type="EMBL" id="QLI04809.1"/>
    </source>
</evidence>
<evidence type="ECO:0000313" key="9">
    <source>
        <dbReference type="Proteomes" id="UP000509414"/>
    </source>
</evidence>
<accession>A0A7H9CJ99</accession>
<feature type="domain" description="Formyl transferase C-terminal" evidence="7">
    <location>
        <begin position="202"/>
        <end position="297"/>
    </location>
</feature>
<comment type="similarity">
    <text evidence="1 5">Belongs to the Fmt family.</text>
</comment>
<dbReference type="CDD" id="cd08646">
    <property type="entry name" value="FMT_core_Met-tRNA-FMT_N"/>
    <property type="match status" value="1"/>
</dbReference>
<dbReference type="InterPro" id="IPR041711">
    <property type="entry name" value="Met-tRNA-FMT_N"/>
</dbReference>
<reference evidence="8 9" key="1">
    <citation type="submission" date="2020-02" db="EMBL/GenBank/DDBJ databases">
        <title>Complete genome sequence of the novel Campylobacter species Candidatus Campylobacter infans.</title>
        <authorList>
            <person name="Duim B."/>
            <person name="Zomer A."/>
            <person name="van der Graaf L."/>
            <person name="Wagenaar J."/>
        </authorList>
    </citation>
    <scope>NUCLEOTIDE SEQUENCE [LARGE SCALE GENOMIC DNA]</scope>
    <source>
        <strain evidence="8 9">19S00001</strain>
    </source>
</reference>
<keyword evidence="9" id="KW-1185">Reference proteome</keyword>
<comment type="catalytic activity">
    <reaction evidence="5">
        <text>L-methionyl-tRNA(fMet) + (6R)-10-formyltetrahydrofolate = N-formyl-L-methionyl-tRNA(fMet) + (6S)-5,6,7,8-tetrahydrofolate + H(+)</text>
        <dbReference type="Rhea" id="RHEA:24380"/>
        <dbReference type="Rhea" id="RHEA-COMP:9952"/>
        <dbReference type="Rhea" id="RHEA-COMP:9953"/>
        <dbReference type="ChEBI" id="CHEBI:15378"/>
        <dbReference type="ChEBI" id="CHEBI:57453"/>
        <dbReference type="ChEBI" id="CHEBI:78530"/>
        <dbReference type="ChEBI" id="CHEBI:78844"/>
        <dbReference type="ChEBI" id="CHEBI:195366"/>
        <dbReference type="EC" id="2.1.2.9"/>
    </reaction>
</comment>
<keyword evidence="4 5" id="KW-0648">Protein biosynthesis</keyword>
<keyword evidence="3 5" id="KW-0808">Transferase</keyword>
<dbReference type="EC" id="2.1.2.9" evidence="2 5"/>
<dbReference type="PANTHER" id="PTHR11138:SF5">
    <property type="entry name" value="METHIONYL-TRNA FORMYLTRANSFERASE, MITOCHONDRIAL"/>
    <property type="match status" value="1"/>
</dbReference>
<feature type="domain" description="Formyl transferase N-terminal" evidence="6">
    <location>
        <begin position="2"/>
        <end position="160"/>
    </location>
</feature>
<dbReference type="PANTHER" id="PTHR11138">
    <property type="entry name" value="METHIONYL-TRNA FORMYLTRANSFERASE"/>
    <property type="match status" value="1"/>
</dbReference>
<comment type="function">
    <text evidence="5">Attaches a formyl group to the free amino group of methionyl-tRNA(fMet). The formyl group appears to play a dual role in the initiator identity of N-formylmethionyl-tRNA by promoting its recognition by IF2 and preventing the misappropriation of this tRNA by the elongation apparatus.</text>
</comment>
<dbReference type="HAMAP" id="MF_00182">
    <property type="entry name" value="Formyl_trans"/>
    <property type="match status" value="1"/>
</dbReference>
<dbReference type="NCBIfam" id="TIGR00460">
    <property type="entry name" value="fmt"/>
    <property type="match status" value="1"/>
</dbReference>
<protein>
    <recommendedName>
        <fullName evidence="2 5">Methionyl-tRNA formyltransferase</fullName>
        <ecNumber evidence="2 5">2.1.2.9</ecNumber>
    </recommendedName>
</protein>
<dbReference type="Proteomes" id="UP000509414">
    <property type="component" value="Chromosome"/>
</dbReference>
<dbReference type="GO" id="GO:0005829">
    <property type="term" value="C:cytosol"/>
    <property type="evidence" value="ECO:0007669"/>
    <property type="project" value="TreeGrafter"/>
</dbReference>
<dbReference type="Gene3D" id="3.40.50.12230">
    <property type="match status" value="1"/>
</dbReference>
<dbReference type="InterPro" id="IPR005794">
    <property type="entry name" value="Fmt"/>
</dbReference>
<evidence type="ECO:0000259" key="7">
    <source>
        <dbReference type="Pfam" id="PF02911"/>
    </source>
</evidence>
<proteinExistence type="inferred from homology"/>
<dbReference type="EMBL" id="CP049075">
    <property type="protein sequence ID" value="QLI04809.1"/>
    <property type="molecule type" value="Genomic_DNA"/>
</dbReference>
<evidence type="ECO:0000256" key="1">
    <source>
        <dbReference type="ARBA" id="ARBA00010699"/>
    </source>
</evidence>
<organism evidence="8 9">
    <name type="scientific">Candidatus Campylobacter infans</name>
    <dbReference type="NCBI Taxonomy" id="2561898"/>
    <lineage>
        <taxon>Bacteria</taxon>
        <taxon>Pseudomonadati</taxon>
        <taxon>Campylobacterota</taxon>
        <taxon>Epsilonproteobacteria</taxon>
        <taxon>Campylobacterales</taxon>
        <taxon>Campylobacteraceae</taxon>
        <taxon>Campylobacter</taxon>
    </lineage>
</organism>
<evidence type="ECO:0000256" key="3">
    <source>
        <dbReference type="ARBA" id="ARBA00022679"/>
    </source>
</evidence>
<dbReference type="RefSeq" id="WP_179975462.1">
    <property type="nucleotide sequence ID" value="NZ_CP049075.1"/>
</dbReference>
<dbReference type="Pfam" id="PF00551">
    <property type="entry name" value="Formyl_trans_N"/>
    <property type="match status" value="1"/>
</dbReference>
<name>A0A7H9CJ99_9BACT</name>
<evidence type="ECO:0000256" key="4">
    <source>
        <dbReference type="ARBA" id="ARBA00022917"/>
    </source>
</evidence>
<feature type="binding site" evidence="5">
    <location>
        <begin position="111"/>
        <end position="114"/>
    </location>
    <ligand>
        <name>(6S)-5,6,7,8-tetrahydrofolate</name>
        <dbReference type="ChEBI" id="CHEBI:57453"/>
    </ligand>
</feature>
<dbReference type="InterPro" id="IPR002376">
    <property type="entry name" value="Formyl_transf_N"/>
</dbReference>
<dbReference type="InterPro" id="IPR005793">
    <property type="entry name" value="Formyl_trans_C"/>
</dbReference>
<dbReference type="Pfam" id="PF02911">
    <property type="entry name" value="Formyl_trans_C"/>
    <property type="match status" value="1"/>
</dbReference>
<dbReference type="GO" id="GO:0004479">
    <property type="term" value="F:methionyl-tRNA formyltransferase activity"/>
    <property type="evidence" value="ECO:0007669"/>
    <property type="project" value="UniProtKB-UniRule"/>
</dbReference>
<evidence type="ECO:0000256" key="5">
    <source>
        <dbReference type="HAMAP-Rule" id="MF_00182"/>
    </source>
</evidence>
<dbReference type="SUPFAM" id="SSF50486">
    <property type="entry name" value="FMT C-terminal domain-like"/>
    <property type="match status" value="1"/>
</dbReference>
<evidence type="ECO:0000256" key="2">
    <source>
        <dbReference type="ARBA" id="ARBA00012261"/>
    </source>
</evidence>
<dbReference type="KEGG" id="cinf:CINF_0260"/>
<dbReference type="InterPro" id="IPR036477">
    <property type="entry name" value="Formyl_transf_N_sf"/>
</dbReference>
<sequence>MKTIIFMGTPDYASKVLEAFLKASDFKVLAIFTQPDKPQGRKNIITPPSVKKRALELDFAGEIFQPLSLKEQGISEQISALKPDFIVVAAYGQILPKSILELAPCINLHASILPKYRGASPISQMILEGQKLNGISAMKMSQGLDDGDMLGFYLMDITNKSAQDLFEQFSNMAAKLALKILREYENIAPLKQFNALASKCKKIRKDDGLISLDMPAQAIWRKFLAYKPWPGVYLANGLKLLDISISLSKNNAKIGTITNISADSFSVALSDGELIIKSLQEASKKPLDAKEYINGKRLKFGDSFC</sequence>
<dbReference type="AlphaFoldDB" id="A0A7H9CJ99"/>